<gene>
    <name evidence="3" type="ORF">FEV51_12855</name>
</gene>
<accession>A0A5S3NXU5</accession>
<keyword evidence="2" id="KW-0547">Nucleotide-binding</keyword>
<feature type="binding site" evidence="2">
    <location>
        <position position="349"/>
    </location>
    <ligand>
        <name>FAD</name>
        <dbReference type="ChEBI" id="CHEBI:57692"/>
    </ligand>
</feature>
<evidence type="ECO:0000256" key="1">
    <source>
        <dbReference type="PIRSR" id="PIRSR011396-1"/>
    </source>
</evidence>
<dbReference type="Pfam" id="PF04820">
    <property type="entry name" value="Trp_halogenase"/>
    <property type="match status" value="1"/>
</dbReference>
<keyword evidence="4" id="KW-1185">Reference proteome</keyword>
<proteinExistence type="predicted"/>
<comment type="caution">
    <text evidence="3">The sequence shown here is derived from an EMBL/GenBank/DDBJ whole genome shotgun (WGS) entry which is preliminary data.</text>
</comment>
<feature type="binding site" evidence="2">
    <location>
        <begin position="16"/>
        <end position="19"/>
    </location>
    <ligand>
        <name>FAD</name>
        <dbReference type="ChEBI" id="CHEBI:57692"/>
    </ligand>
</feature>
<evidence type="ECO:0000313" key="4">
    <source>
        <dbReference type="Proteomes" id="UP000309668"/>
    </source>
</evidence>
<dbReference type="Proteomes" id="UP000309668">
    <property type="component" value="Unassembled WGS sequence"/>
</dbReference>
<feature type="binding site" evidence="2">
    <location>
        <position position="81"/>
    </location>
    <ligand>
        <name>7-chloro-L-tryptophan</name>
        <dbReference type="ChEBI" id="CHEBI:58713"/>
    </ligand>
</feature>
<dbReference type="RefSeq" id="WP_138619507.1">
    <property type="nucleotide sequence ID" value="NZ_VCAO01000013.1"/>
</dbReference>
<dbReference type="AlphaFoldDB" id="A0A5S3NXU5"/>
<dbReference type="PANTHER" id="PTHR43747">
    <property type="entry name" value="FAD-BINDING PROTEIN"/>
    <property type="match status" value="1"/>
</dbReference>
<dbReference type="Gene3D" id="3.50.50.60">
    <property type="entry name" value="FAD/NAD(P)-binding domain"/>
    <property type="match status" value="1"/>
</dbReference>
<dbReference type="PANTHER" id="PTHR43747:SF4">
    <property type="entry name" value="FLAVIN-DEPENDENT TRYPTOPHAN HALOGENASE"/>
    <property type="match status" value="1"/>
</dbReference>
<dbReference type="GO" id="GO:0004497">
    <property type="term" value="F:monooxygenase activity"/>
    <property type="evidence" value="ECO:0007669"/>
    <property type="project" value="InterPro"/>
</dbReference>
<reference evidence="3 4" key="1">
    <citation type="submission" date="2019-05" db="EMBL/GenBank/DDBJ databases">
        <title>Erythrobacter marisflavi sp. nov., isolated from isolated from water of an estuary environment.</title>
        <authorList>
            <person name="Yoon J.-H."/>
        </authorList>
    </citation>
    <scope>NUCLEOTIDE SEQUENCE [LARGE SCALE GENOMIC DNA]</scope>
    <source>
        <strain evidence="3 4">KEM-5</strain>
    </source>
</reference>
<organism evidence="3 4">
    <name type="scientific">Qipengyuania marisflavi</name>
    <dbReference type="NCBI Taxonomy" id="2486356"/>
    <lineage>
        <taxon>Bacteria</taxon>
        <taxon>Pseudomonadati</taxon>
        <taxon>Pseudomonadota</taxon>
        <taxon>Alphaproteobacteria</taxon>
        <taxon>Sphingomonadales</taxon>
        <taxon>Erythrobacteraceae</taxon>
        <taxon>Qipengyuania</taxon>
    </lineage>
</organism>
<feature type="binding site" evidence="2">
    <location>
        <position position="187"/>
    </location>
    <ligand>
        <name>FAD</name>
        <dbReference type="ChEBI" id="CHEBI:57692"/>
    </ligand>
</feature>
<keyword evidence="2" id="KW-0285">Flavoprotein</keyword>
<feature type="active site" evidence="1">
    <location>
        <position position="81"/>
    </location>
</feature>
<name>A0A5S3NXU5_9SPHN</name>
<dbReference type="InterPro" id="IPR006905">
    <property type="entry name" value="Flavin_halogenase"/>
</dbReference>
<evidence type="ECO:0000256" key="2">
    <source>
        <dbReference type="PIRSR" id="PIRSR011396-2"/>
    </source>
</evidence>
<dbReference type="SUPFAM" id="SSF51905">
    <property type="entry name" value="FAD/NAD(P)-binding domain"/>
    <property type="match status" value="1"/>
</dbReference>
<evidence type="ECO:0000313" key="3">
    <source>
        <dbReference type="EMBL" id="TMM45166.1"/>
    </source>
</evidence>
<dbReference type="GO" id="GO:0000166">
    <property type="term" value="F:nucleotide binding"/>
    <property type="evidence" value="ECO:0007669"/>
    <property type="project" value="UniProtKB-KW"/>
</dbReference>
<dbReference type="EMBL" id="VCAO01000013">
    <property type="protein sequence ID" value="TMM45166.1"/>
    <property type="molecule type" value="Genomic_DNA"/>
</dbReference>
<feature type="binding site" evidence="2">
    <location>
        <position position="345"/>
    </location>
    <ligand>
        <name>L-tryptophan</name>
        <dbReference type="ChEBI" id="CHEBI:57912"/>
    </ligand>
</feature>
<dbReference type="InterPro" id="IPR036188">
    <property type="entry name" value="FAD/NAD-bd_sf"/>
</dbReference>
<protein>
    <submittedName>
        <fullName evidence="3">Tryptophan 7-halogenase</fullName>
    </submittedName>
</protein>
<keyword evidence="2" id="KW-0274">FAD</keyword>
<dbReference type="InterPro" id="IPR033856">
    <property type="entry name" value="Trp_halogen"/>
</dbReference>
<dbReference type="OrthoDB" id="462203at2"/>
<dbReference type="PIRSF" id="PIRSF011396">
    <property type="entry name" value="Trp_halogenase"/>
    <property type="match status" value="1"/>
</dbReference>
<sequence length="507" mass="56059">MPAASSSPVRVVVLGGGTAGWMTATGLAKLLPGTVEVQLVESEDIGIVGVGEATLPHIRAFVERLGIDEAAFMKATHATYKLGINFRDFGRIGESYIHPFGSFGEEVAGVGFHHWWLELQRQGKADPIGEYSLAVAAAKANRFAPPAQDNTLASTYGYAYQFDATLFGPFMRDIGLANGVTRHEGLVTSVERDGPSGDIACLVLKDGRRIEGDLFVDCSGFRSMLLGQECEEEWEDWTHWLPCDRAAAMPCTHETSDIRPYTTATAMPAGWRWQIPLQHRMGNGYVFSSAHISEDEACQAIRDAAEGVPLADPRVLRFRPGRRKRSWSRNVIGVGLASGFLEPLESTSIYLAQMAITYLIELFPESGRIDKRDRDEFNRLVDMEYDRVRDFLILHYHATQRDDSDFWNHVRTMEVPASLADKLELWRKAGRIEKYSDGLFYDASWIAVYVGQGLLPERHDPRPALVDPARVASALGTLKQAIGSEVAAMSGHVDFLAREAARLATPA</sequence>
<dbReference type="InterPro" id="IPR050816">
    <property type="entry name" value="Flavin-dep_Halogenase_NPB"/>
</dbReference>
<feature type="binding site" evidence="2">
    <location>
        <position position="336"/>
    </location>
    <ligand>
        <name>FAD</name>
        <dbReference type="ChEBI" id="CHEBI:57692"/>
    </ligand>
</feature>